<dbReference type="Pfam" id="PF00293">
    <property type="entry name" value="NUDIX"/>
    <property type="match status" value="1"/>
</dbReference>
<gene>
    <name evidence="14" type="ORF">Back2_10180</name>
</gene>
<dbReference type="EC" id="3.6.1.55" evidence="11"/>
<feature type="domain" description="Nudix hydrolase" evidence="13">
    <location>
        <begin position="15"/>
        <end position="140"/>
    </location>
</feature>
<evidence type="ECO:0000259" key="13">
    <source>
        <dbReference type="PROSITE" id="PS51462"/>
    </source>
</evidence>
<dbReference type="SUPFAM" id="SSF55811">
    <property type="entry name" value="Nudix"/>
    <property type="match status" value="1"/>
</dbReference>
<dbReference type="InterPro" id="IPR047127">
    <property type="entry name" value="MutT-like"/>
</dbReference>
<dbReference type="GO" id="GO:0046872">
    <property type="term" value="F:metal ion binding"/>
    <property type="evidence" value="ECO:0007669"/>
    <property type="project" value="UniProtKB-KW"/>
</dbReference>
<evidence type="ECO:0000256" key="4">
    <source>
        <dbReference type="ARBA" id="ARBA00022705"/>
    </source>
</evidence>
<keyword evidence="4" id="KW-0235">DNA replication</keyword>
<dbReference type="KEGG" id="nbe:Back2_10180"/>
<accession>A0A3G9ISY8</accession>
<dbReference type="PROSITE" id="PS51462">
    <property type="entry name" value="NUDIX"/>
    <property type="match status" value="1"/>
</dbReference>
<name>A0A3G9ISY8_9ACTN</name>
<keyword evidence="5" id="KW-0479">Metal-binding</keyword>
<keyword evidence="7 12" id="KW-0378">Hydrolase</keyword>
<evidence type="ECO:0000256" key="9">
    <source>
        <dbReference type="ARBA" id="ARBA00023204"/>
    </source>
</evidence>
<keyword evidence="6" id="KW-0227">DNA damage</keyword>
<keyword evidence="8" id="KW-0460">Magnesium</keyword>
<dbReference type="PROSITE" id="PS00893">
    <property type="entry name" value="NUDIX_BOX"/>
    <property type="match status" value="1"/>
</dbReference>
<comment type="catalytic activity">
    <reaction evidence="10">
        <text>8-oxo-dGTP + H2O = 8-oxo-dGMP + diphosphate + H(+)</text>
        <dbReference type="Rhea" id="RHEA:31575"/>
        <dbReference type="ChEBI" id="CHEBI:15377"/>
        <dbReference type="ChEBI" id="CHEBI:15378"/>
        <dbReference type="ChEBI" id="CHEBI:33019"/>
        <dbReference type="ChEBI" id="CHEBI:63224"/>
        <dbReference type="ChEBI" id="CHEBI:77896"/>
        <dbReference type="EC" id="3.6.1.55"/>
    </reaction>
</comment>
<evidence type="ECO:0000256" key="12">
    <source>
        <dbReference type="RuleBase" id="RU003476"/>
    </source>
</evidence>
<evidence type="ECO:0000256" key="5">
    <source>
        <dbReference type="ARBA" id="ARBA00022723"/>
    </source>
</evidence>
<evidence type="ECO:0000256" key="10">
    <source>
        <dbReference type="ARBA" id="ARBA00035861"/>
    </source>
</evidence>
<evidence type="ECO:0000256" key="7">
    <source>
        <dbReference type="ARBA" id="ARBA00022801"/>
    </source>
</evidence>
<comment type="similarity">
    <text evidence="2 12">Belongs to the Nudix hydrolase family.</text>
</comment>
<organism evidence="14 15">
    <name type="scientific">Nocardioides baekrokdamisoli</name>
    <dbReference type="NCBI Taxonomy" id="1804624"/>
    <lineage>
        <taxon>Bacteria</taxon>
        <taxon>Bacillati</taxon>
        <taxon>Actinomycetota</taxon>
        <taxon>Actinomycetes</taxon>
        <taxon>Propionibacteriales</taxon>
        <taxon>Nocardioidaceae</taxon>
        <taxon>Nocardioides</taxon>
    </lineage>
</organism>
<evidence type="ECO:0000256" key="6">
    <source>
        <dbReference type="ARBA" id="ARBA00022763"/>
    </source>
</evidence>
<protein>
    <recommendedName>
        <fullName evidence="11">8-oxo-dGTP diphosphatase</fullName>
        <ecNumber evidence="11">3.6.1.55</ecNumber>
    </recommendedName>
</protein>
<dbReference type="PRINTS" id="PR00502">
    <property type="entry name" value="NUDIXFAMILY"/>
</dbReference>
<evidence type="ECO:0000256" key="8">
    <source>
        <dbReference type="ARBA" id="ARBA00022842"/>
    </source>
</evidence>
<sequence length="233" mass="26360">MRPPHRPDAETTVSARTPVVGAAILHAGTVLAARRTEPAHLKGLWEFPGGKVDEGESFDEALAREIHEELGVRIRVGDWFPLTVDIGERWQMRTALARIIEGEPHPHVHDAIRWLALDDLESVEWVEADRPFLVYVREALSGPLTRAILFDEQDAIAVAERLTRDGWTADIVRERYQGEDDEEDQPWAVVSDAPQIMVEMLVEQYDGWLDLPEPPKVTPLVLPVAPKRIKRPQ</sequence>
<dbReference type="GO" id="GO:0006281">
    <property type="term" value="P:DNA repair"/>
    <property type="evidence" value="ECO:0007669"/>
    <property type="project" value="UniProtKB-KW"/>
</dbReference>
<evidence type="ECO:0000256" key="11">
    <source>
        <dbReference type="ARBA" id="ARBA00038905"/>
    </source>
</evidence>
<evidence type="ECO:0000313" key="15">
    <source>
        <dbReference type="Proteomes" id="UP000271573"/>
    </source>
</evidence>
<evidence type="ECO:0000313" key="14">
    <source>
        <dbReference type="EMBL" id="BBH16731.1"/>
    </source>
</evidence>
<dbReference type="PANTHER" id="PTHR47707">
    <property type="entry name" value="8-OXO-DGTP DIPHOSPHATASE"/>
    <property type="match status" value="1"/>
</dbReference>
<dbReference type="AlphaFoldDB" id="A0A3G9ISY8"/>
<dbReference type="CDD" id="cd03425">
    <property type="entry name" value="NUDIX_MutT_NudA_like"/>
    <property type="match status" value="1"/>
</dbReference>
<keyword evidence="3" id="KW-0515">Mutator protein</keyword>
<dbReference type="PANTHER" id="PTHR47707:SF1">
    <property type="entry name" value="NUDIX HYDROLASE FAMILY PROTEIN"/>
    <property type="match status" value="1"/>
</dbReference>
<dbReference type="InterPro" id="IPR020476">
    <property type="entry name" value="Nudix_hydrolase"/>
</dbReference>
<dbReference type="EMBL" id="AP019307">
    <property type="protein sequence ID" value="BBH16731.1"/>
    <property type="molecule type" value="Genomic_DNA"/>
</dbReference>
<dbReference type="GO" id="GO:0035539">
    <property type="term" value="F:8-oxo-7,8-dihydrodeoxyguanosine triphosphate pyrophosphatase activity"/>
    <property type="evidence" value="ECO:0007669"/>
    <property type="project" value="UniProtKB-EC"/>
</dbReference>
<dbReference type="InterPro" id="IPR000086">
    <property type="entry name" value="NUDIX_hydrolase_dom"/>
</dbReference>
<keyword evidence="15" id="KW-1185">Reference proteome</keyword>
<dbReference type="InterPro" id="IPR015797">
    <property type="entry name" value="NUDIX_hydrolase-like_dom_sf"/>
</dbReference>
<reference evidence="14 15" key="1">
    <citation type="submission" date="2018-11" db="EMBL/GenBank/DDBJ databases">
        <title>Complete genome sequence of Nocardioides baekrokdamisoli strain KCTC 39748.</title>
        <authorList>
            <person name="Kang S.W."/>
            <person name="Lee K.C."/>
            <person name="Kim K.K."/>
            <person name="Kim J.S."/>
            <person name="Kim D.S."/>
            <person name="Ko S.H."/>
            <person name="Yang S.H."/>
            <person name="Shin Y.K."/>
            <person name="Lee J.S."/>
        </authorList>
    </citation>
    <scope>NUCLEOTIDE SEQUENCE [LARGE SCALE GENOMIC DNA]</scope>
    <source>
        <strain evidence="14 15">KCTC 39748</strain>
    </source>
</reference>
<dbReference type="RefSeq" id="WP_231998845.1">
    <property type="nucleotide sequence ID" value="NZ_AP019307.1"/>
</dbReference>
<dbReference type="InterPro" id="IPR020084">
    <property type="entry name" value="NUDIX_hydrolase_CS"/>
</dbReference>
<evidence type="ECO:0000256" key="1">
    <source>
        <dbReference type="ARBA" id="ARBA00001946"/>
    </source>
</evidence>
<dbReference type="GO" id="GO:0044715">
    <property type="term" value="F:8-oxo-dGDP phosphatase activity"/>
    <property type="evidence" value="ECO:0007669"/>
    <property type="project" value="TreeGrafter"/>
</dbReference>
<dbReference type="GO" id="GO:0008413">
    <property type="term" value="F:8-oxo-7,8-dihydroguanosine triphosphate pyrophosphatase activity"/>
    <property type="evidence" value="ECO:0007669"/>
    <property type="project" value="TreeGrafter"/>
</dbReference>
<evidence type="ECO:0000256" key="3">
    <source>
        <dbReference type="ARBA" id="ARBA00022457"/>
    </source>
</evidence>
<dbReference type="GO" id="GO:0006260">
    <property type="term" value="P:DNA replication"/>
    <property type="evidence" value="ECO:0007669"/>
    <property type="project" value="UniProtKB-KW"/>
</dbReference>
<dbReference type="Gene3D" id="3.90.79.10">
    <property type="entry name" value="Nucleoside Triphosphate Pyrophosphohydrolase"/>
    <property type="match status" value="1"/>
</dbReference>
<comment type="cofactor">
    <cofactor evidence="1">
        <name>Mg(2+)</name>
        <dbReference type="ChEBI" id="CHEBI:18420"/>
    </cofactor>
</comment>
<dbReference type="Proteomes" id="UP000271573">
    <property type="component" value="Chromosome"/>
</dbReference>
<proteinExistence type="inferred from homology"/>
<dbReference type="GO" id="GO:0044716">
    <property type="term" value="F:8-oxo-GDP phosphatase activity"/>
    <property type="evidence" value="ECO:0007669"/>
    <property type="project" value="TreeGrafter"/>
</dbReference>
<keyword evidence="9" id="KW-0234">DNA repair</keyword>
<evidence type="ECO:0000256" key="2">
    <source>
        <dbReference type="ARBA" id="ARBA00005582"/>
    </source>
</evidence>